<evidence type="ECO:0000313" key="2">
    <source>
        <dbReference type="Proteomes" id="UP000825935"/>
    </source>
</evidence>
<dbReference type="AlphaFoldDB" id="A0A8T2UNJ9"/>
<sequence>MQTYISLFRLQHSSAAIANRDGNPYDGRPKISSRSSSAFSCARSCDSSNAFLQTSSQTLPKPWLLKSNLPRFLPRERLSRPFILLPFPISQLFHFHFHFPTFPNNFLP</sequence>
<reference evidence="1" key="1">
    <citation type="submission" date="2021-08" db="EMBL/GenBank/DDBJ databases">
        <title>WGS assembly of Ceratopteris richardii.</title>
        <authorList>
            <person name="Marchant D.B."/>
            <person name="Chen G."/>
            <person name="Jenkins J."/>
            <person name="Shu S."/>
            <person name="Leebens-Mack J."/>
            <person name="Grimwood J."/>
            <person name="Schmutz J."/>
            <person name="Soltis P."/>
            <person name="Soltis D."/>
            <person name="Chen Z.-H."/>
        </authorList>
    </citation>
    <scope>NUCLEOTIDE SEQUENCE</scope>
    <source>
        <strain evidence="1">Whitten #5841</strain>
        <tissue evidence="1">Leaf</tissue>
    </source>
</reference>
<accession>A0A8T2UNJ9</accession>
<protein>
    <submittedName>
        <fullName evidence="1">Uncharacterized protein</fullName>
    </submittedName>
</protein>
<proteinExistence type="predicted"/>
<comment type="caution">
    <text evidence="1">The sequence shown here is derived from an EMBL/GenBank/DDBJ whole genome shotgun (WGS) entry which is preliminary data.</text>
</comment>
<evidence type="ECO:0000313" key="1">
    <source>
        <dbReference type="EMBL" id="KAH7436328.1"/>
    </source>
</evidence>
<keyword evidence="2" id="KW-1185">Reference proteome</keyword>
<organism evidence="1 2">
    <name type="scientific">Ceratopteris richardii</name>
    <name type="common">Triangle waterfern</name>
    <dbReference type="NCBI Taxonomy" id="49495"/>
    <lineage>
        <taxon>Eukaryota</taxon>
        <taxon>Viridiplantae</taxon>
        <taxon>Streptophyta</taxon>
        <taxon>Embryophyta</taxon>
        <taxon>Tracheophyta</taxon>
        <taxon>Polypodiopsida</taxon>
        <taxon>Polypodiidae</taxon>
        <taxon>Polypodiales</taxon>
        <taxon>Pteridineae</taxon>
        <taxon>Pteridaceae</taxon>
        <taxon>Parkerioideae</taxon>
        <taxon>Ceratopteris</taxon>
    </lineage>
</organism>
<dbReference type="Proteomes" id="UP000825935">
    <property type="component" value="Chromosome 5"/>
</dbReference>
<name>A0A8T2UNJ9_CERRI</name>
<gene>
    <name evidence="1" type="ORF">KP509_05G014200</name>
</gene>
<dbReference type="EMBL" id="CM035410">
    <property type="protein sequence ID" value="KAH7436328.1"/>
    <property type="molecule type" value="Genomic_DNA"/>
</dbReference>